<sequence>MHLVYVPDGGEVLTEFDQNLVQALCNGGVEVTIVTATSATPDGADQASPLLSHPLVSTAPVDCAPGEHRRLAWLAVQIASRLRVDGIACRGQVMARVLAGNATFAGRLMVCIPADDSSEYQRPQLRHQISTILASAALVVCPKSLHDQLASMGHLDTSRFLELTEGALSPPESLWSFVASEETVPLDLHLSCAFAVTRTLSLRLSDPAVREACGGGAWDASGATVTYVRDNAGRGHLRVDPKASAAISSDTFGRQTWRLLQFHRGWPLTAVATSDVAFAAYLAQHEKTEDLPWLDLPEGAWGVWDLTEWSELHQSAGVVRVVVKTAEERNDLERHQPSLIGRVTVWPWGLGCQPPSGAIATADPLTRYGRVEKPVRGGKKCRVALVGHDFKFARTIADDLSRRSDVQLSRSKWQSQHATPVSEARAVLDGADVVWVEFASGAAEFYSHNVAAEQWLVIRVHGYELLGPWADGVHFGRVNRVVFVSEHTRRAGIEKWGLDPDKTVVIPNAVDTELLARPKSQGAEFNLGLLGWRPSLKRLDRAVAVLEELVSHDDRYSLFVKGKSPIQAPWMWTDPQERVRFDAVFAKIRRTPALASHIFFEEDGPDVPDWLSEIGWLLSPSDRESFHLAAVEGMASGAVPVVWNRQGAEDIFPAGVIVHDSPSASALVREAVAAGKHADLSVEVQSLAAQYDLGGLAAAWVDALGIGVGARR</sequence>
<protein>
    <recommendedName>
        <fullName evidence="3">Glycosyltransferase subfamily 4-like N-terminal domain-containing protein</fullName>
    </recommendedName>
</protein>
<dbReference type="Pfam" id="PF13439">
    <property type="entry name" value="Glyco_transf_4"/>
    <property type="match status" value="1"/>
</dbReference>
<dbReference type="Proteomes" id="UP001500427">
    <property type="component" value="Unassembled WGS sequence"/>
</dbReference>
<evidence type="ECO:0000256" key="2">
    <source>
        <dbReference type="ARBA" id="ARBA00022679"/>
    </source>
</evidence>
<feature type="domain" description="Glycosyltransferase subfamily 4-like N-terminal" evidence="3">
    <location>
        <begin position="453"/>
        <end position="513"/>
    </location>
</feature>
<reference evidence="5" key="1">
    <citation type="journal article" date="2019" name="Int. J. Syst. Evol. Microbiol.">
        <title>The Global Catalogue of Microorganisms (GCM) 10K type strain sequencing project: providing services to taxonomists for standard genome sequencing and annotation.</title>
        <authorList>
            <consortium name="The Broad Institute Genomics Platform"/>
            <consortium name="The Broad Institute Genome Sequencing Center for Infectious Disease"/>
            <person name="Wu L."/>
            <person name="Ma J."/>
        </authorList>
    </citation>
    <scope>NUCLEOTIDE SEQUENCE [LARGE SCALE GENOMIC DNA]</scope>
    <source>
        <strain evidence="5">JCM 17687</strain>
    </source>
</reference>
<dbReference type="SUPFAM" id="SSF53756">
    <property type="entry name" value="UDP-Glycosyltransferase/glycogen phosphorylase"/>
    <property type="match status" value="1"/>
</dbReference>
<proteinExistence type="predicted"/>
<dbReference type="EMBL" id="BAABIW010000009">
    <property type="protein sequence ID" value="GAA5022812.1"/>
    <property type="molecule type" value="Genomic_DNA"/>
</dbReference>
<keyword evidence="1" id="KW-0328">Glycosyltransferase</keyword>
<name>A0ABP9J767_9MICO</name>
<evidence type="ECO:0000259" key="3">
    <source>
        <dbReference type="Pfam" id="PF13439"/>
    </source>
</evidence>
<dbReference type="InterPro" id="IPR028098">
    <property type="entry name" value="Glyco_trans_4-like_N"/>
</dbReference>
<evidence type="ECO:0000256" key="1">
    <source>
        <dbReference type="ARBA" id="ARBA00022676"/>
    </source>
</evidence>
<organism evidence="4 5">
    <name type="scientific">Terrabacter aeriphilus</name>
    <dbReference type="NCBI Taxonomy" id="515662"/>
    <lineage>
        <taxon>Bacteria</taxon>
        <taxon>Bacillati</taxon>
        <taxon>Actinomycetota</taxon>
        <taxon>Actinomycetes</taxon>
        <taxon>Micrococcales</taxon>
        <taxon>Intrasporangiaceae</taxon>
        <taxon>Terrabacter</taxon>
    </lineage>
</organism>
<evidence type="ECO:0000313" key="4">
    <source>
        <dbReference type="EMBL" id="GAA5022812.1"/>
    </source>
</evidence>
<evidence type="ECO:0000313" key="5">
    <source>
        <dbReference type="Proteomes" id="UP001500427"/>
    </source>
</evidence>
<dbReference type="Gene3D" id="3.40.50.2000">
    <property type="entry name" value="Glycogen Phosphorylase B"/>
    <property type="match status" value="2"/>
</dbReference>
<gene>
    <name evidence="4" type="ORF">GCM10023258_13450</name>
</gene>
<keyword evidence="5" id="KW-1185">Reference proteome</keyword>
<keyword evidence="2" id="KW-0808">Transferase</keyword>
<accession>A0ABP9J767</accession>
<comment type="caution">
    <text evidence="4">The sequence shown here is derived from an EMBL/GenBank/DDBJ whole genome shotgun (WGS) entry which is preliminary data.</text>
</comment>